<evidence type="ECO:0000313" key="2">
    <source>
        <dbReference type="Proteomes" id="UP001328107"/>
    </source>
</evidence>
<dbReference type="GO" id="GO:0003735">
    <property type="term" value="F:structural constituent of ribosome"/>
    <property type="evidence" value="ECO:0007669"/>
    <property type="project" value="InterPro"/>
</dbReference>
<name>A0AAN5D3V5_9BILA</name>
<organism evidence="1 2">
    <name type="scientific">Pristionchus mayeri</name>
    <dbReference type="NCBI Taxonomy" id="1317129"/>
    <lineage>
        <taxon>Eukaryota</taxon>
        <taxon>Metazoa</taxon>
        <taxon>Ecdysozoa</taxon>
        <taxon>Nematoda</taxon>
        <taxon>Chromadorea</taxon>
        <taxon>Rhabditida</taxon>
        <taxon>Rhabditina</taxon>
        <taxon>Diplogasteromorpha</taxon>
        <taxon>Diplogasteroidea</taxon>
        <taxon>Neodiplogasteridae</taxon>
        <taxon>Pristionchus</taxon>
    </lineage>
</organism>
<keyword evidence="2" id="KW-1185">Reference proteome</keyword>
<evidence type="ECO:0008006" key="3">
    <source>
        <dbReference type="Google" id="ProtNLM"/>
    </source>
</evidence>
<dbReference type="GO" id="GO:0006412">
    <property type="term" value="P:translation"/>
    <property type="evidence" value="ECO:0007669"/>
    <property type="project" value="InterPro"/>
</dbReference>
<evidence type="ECO:0000313" key="1">
    <source>
        <dbReference type="EMBL" id="GMR55240.1"/>
    </source>
</evidence>
<proteinExistence type="predicted"/>
<dbReference type="Proteomes" id="UP001328107">
    <property type="component" value="Unassembled WGS sequence"/>
</dbReference>
<feature type="non-terminal residue" evidence="1">
    <location>
        <position position="68"/>
    </location>
</feature>
<gene>
    <name evidence="1" type="ORF">PMAYCL1PPCAC_25435</name>
</gene>
<dbReference type="AlphaFoldDB" id="A0AAN5D3V5"/>
<dbReference type="EMBL" id="BTRK01000005">
    <property type="protein sequence ID" value="GMR55240.1"/>
    <property type="molecule type" value="Genomic_DNA"/>
</dbReference>
<dbReference type="GO" id="GO:0005840">
    <property type="term" value="C:ribosome"/>
    <property type="evidence" value="ECO:0007669"/>
    <property type="project" value="InterPro"/>
</dbReference>
<accession>A0AAN5D3V5</accession>
<protein>
    <recommendedName>
        <fullName evidence="3">Ribosomal protein</fullName>
    </recommendedName>
</protein>
<dbReference type="PROSITE" id="PS00962">
    <property type="entry name" value="RIBOSOMAL_S2_1"/>
    <property type="match status" value="1"/>
</dbReference>
<comment type="caution">
    <text evidence="1">The sequence shown here is derived from an EMBL/GenBank/DDBJ whole genome shotgun (WGS) entry which is preliminary data.</text>
</comment>
<sequence length="68" mass="8050">MNNKGDVLNIFDCSLHFGRELDEFGRRLKFLIQIRTIFEHIVANFLKRSKSILVSKTQFVNNIFINYS</sequence>
<dbReference type="InterPro" id="IPR018130">
    <property type="entry name" value="Ribosomal_uS2_CS"/>
</dbReference>
<reference evidence="2" key="1">
    <citation type="submission" date="2022-10" db="EMBL/GenBank/DDBJ databases">
        <title>Genome assembly of Pristionchus species.</title>
        <authorList>
            <person name="Yoshida K."/>
            <person name="Sommer R.J."/>
        </authorList>
    </citation>
    <scope>NUCLEOTIDE SEQUENCE [LARGE SCALE GENOMIC DNA]</scope>
    <source>
        <strain evidence="2">RS5460</strain>
    </source>
</reference>